<keyword evidence="1" id="KW-0812">Transmembrane</keyword>
<dbReference type="Pfam" id="PF12229">
    <property type="entry name" value="PG_binding_4"/>
    <property type="match status" value="2"/>
</dbReference>
<feature type="domain" description="YoaR-like putative peptidoglycan binding" evidence="2">
    <location>
        <begin position="283"/>
        <end position="349"/>
    </location>
</feature>
<evidence type="ECO:0000256" key="1">
    <source>
        <dbReference type="SAM" id="Phobius"/>
    </source>
</evidence>
<reference evidence="3" key="1">
    <citation type="submission" date="2018-06" db="EMBL/GenBank/DDBJ databases">
        <authorList>
            <person name="Zhirakovskaya E."/>
        </authorList>
    </citation>
    <scope>NUCLEOTIDE SEQUENCE</scope>
</reference>
<feature type="transmembrane region" description="Helical" evidence="1">
    <location>
        <begin position="20"/>
        <end position="45"/>
    </location>
</feature>
<gene>
    <name evidence="3" type="ORF">MNBD_CHLOROFLEXI01-4196</name>
</gene>
<sequence length="507" mass="55762">MQATPSQMMPQGNGRFGRNLVYFLATPLAAALLLFVTLAIGLVSYQSQHDGRIFTGISVMGVDLSQMEMAEAETALSQNFSYASEQIIFVDPATNQEFAKTPAELGLTFNVAQTVQTAYELGRSGGPMQQARDMFDSYYYGRSLSPILLLDEGQLDSRLAELAATINQPPSNATFDLSSGETSYTAGQPGRFLDVADVRNRVITPLTDFRPAEVELLVYEITPAVYDAGEAAAQIQQMLGSSVTFYLQQPLDEFDLAPIILSSGDLTAWMRVEVTQTAEGSNTHNVFVDENGLRHWLRQYEEQIYRDPVNARFYFDDRTRELVLVAPHVNGRELDIEATITQFKTQVNSPNRSIPFVVKEIVPVANSNATAADLGITELITENTTWFSGSSDARKHNIATGAANFYGIVIAPYEEFSFNEYMGNITEADGFTEGLIIVGGQTIVGIGGGICQVSTTLYQTAFFAGFPFTERLEHGYMLGYYRDGAGFGMDATVYNDGDINIDMKFIN</sequence>
<dbReference type="PANTHER" id="PTHR35788">
    <property type="entry name" value="EXPORTED PROTEIN-RELATED"/>
    <property type="match status" value="1"/>
</dbReference>
<keyword evidence="1" id="KW-0472">Membrane</keyword>
<proteinExistence type="predicted"/>
<feature type="domain" description="YoaR-like putative peptidoglycan binding" evidence="2">
    <location>
        <begin position="101"/>
        <end position="206"/>
    </location>
</feature>
<dbReference type="PANTHER" id="PTHR35788:SF1">
    <property type="entry name" value="EXPORTED PROTEIN"/>
    <property type="match status" value="1"/>
</dbReference>
<evidence type="ECO:0000259" key="2">
    <source>
        <dbReference type="Pfam" id="PF12229"/>
    </source>
</evidence>
<dbReference type="InterPro" id="IPR052913">
    <property type="entry name" value="Glycopeptide_resist_protein"/>
</dbReference>
<dbReference type="InterPro" id="IPR022029">
    <property type="entry name" value="YoaR-like_PG-bd"/>
</dbReference>
<protein>
    <submittedName>
        <fullName evidence="3">Vancomycin B-type resistance protein VanW</fullName>
    </submittedName>
</protein>
<dbReference type="AlphaFoldDB" id="A0A3B0VJ50"/>
<organism evidence="3">
    <name type="scientific">hydrothermal vent metagenome</name>
    <dbReference type="NCBI Taxonomy" id="652676"/>
    <lineage>
        <taxon>unclassified sequences</taxon>
        <taxon>metagenomes</taxon>
        <taxon>ecological metagenomes</taxon>
    </lineage>
</organism>
<dbReference type="EMBL" id="UOEU01000325">
    <property type="protein sequence ID" value="VAW32136.1"/>
    <property type="molecule type" value="Genomic_DNA"/>
</dbReference>
<evidence type="ECO:0000313" key="3">
    <source>
        <dbReference type="EMBL" id="VAW32136.1"/>
    </source>
</evidence>
<dbReference type="InterPro" id="IPR007391">
    <property type="entry name" value="Vancomycin_resist_VanW"/>
</dbReference>
<name>A0A3B0VJ50_9ZZZZ</name>
<keyword evidence="1" id="KW-1133">Transmembrane helix</keyword>
<accession>A0A3B0VJ50</accession>
<dbReference type="Pfam" id="PF04294">
    <property type="entry name" value="VanW"/>
    <property type="match status" value="1"/>
</dbReference>
<feature type="non-terminal residue" evidence="3">
    <location>
        <position position="507"/>
    </location>
</feature>